<evidence type="ECO:0000259" key="6">
    <source>
        <dbReference type="PROSITE" id="PS51192"/>
    </source>
</evidence>
<dbReference type="GO" id="GO:0003676">
    <property type="term" value="F:nucleic acid binding"/>
    <property type="evidence" value="ECO:0007669"/>
    <property type="project" value="InterPro"/>
</dbReference>
<name>A0A2T8HI02_9SPHI</name>
<comment type="similarity">
    <text evidence="5">Belongs to the DEAD box helicase family.</text>
</comment>
<dbReference type="PROSITE" id="PS51194">
    <property type="entry name" value="HELICASE_CTER"/>
    <property type="match status" value="1"/>
</dbReference>
<dbReference type="GO" id="GO:0003724">
    <property type="term" value="F:RNA helicase activity"/>
    <property type="evidence" value="ECO:0007669"/>
    <property type="project" value="TreeGrafter"/>
</dbReference>
<evidence type="ECO:0000256" key="5">
    <source>
        <dbReference type="ARBA" id="ARBA00038437"/>
    </source>
</evidence>
<dbReference type="Pfam" id="PF00270">
    <property type="entry name" value="DEAD"/>
    <property type="match status" value="1"/>
</dbReference>
<evidence type="ECO:0000259" key="7">
    <source>
        <dbReference type="PROSITE" id="PS51194"/>
    </source>
</evidence>
<accession>A0A2T8HI02</accession>
<dbReference type="InterPro" id="IPR050079">
    <property type="entry name" value="DEAD_box_RNA_helicase"/>
</dbReference>
<dbReference type="PROSITE" id="PS51192">
    <property type="entry name" value="HELICASE_ATP_BIND_1"/>
    <property type="match status" value="1"/>
</dbReference>
<dbReference type="CDD" id="cd18787">
    <property type="entry name" value="SF2_C_DEAD"/>
    <property type="match status" value="1"/>
</dbReference>
<evidence type="ECO:0000256" key="3">
    <source>
        <dbReference type="ARBA" id="ARBA00022806"/>
    </source>
</evidence>
<sequence length="435" mass="48704">MGEQQYLANLGITALNEMQQTVSSTYNAANDLLLLSPTGSGKTLAFSLIIQKRLHDDDNGKIQSLIIAPTRELALQIEQVLRKMPNHPKVTCLYGGNDLRTEKNKLKEAPQILVGTPGRIIYHLERHNIDLSHLNTLVLDEFDKSLELGFHEQMEQIVAETGAPFQMLTSATELEEIPPFLTLKNLETINYLHEKGYAPDLTFRTVTAAPQNKLKALLKLICKLGSEQKTLIFCNHREAVDHISELLADRDIIHDVFHGGLEQADRELALLKFRNGSTHILLTTDLAARGLDIPEVDAIIHYQLPYKQDAFVHRNGRTARMQAKGTVYLMLKTEDDFPYLTDAMQEEILEDEYPLPTNSKMTTLMITAGKRDKVSKGDIVGYLIKIAGIAKDEVGMIEVKEKNAFVAVTRSSVTTILQKGNNGKIKGTKVRILRS</sequence>
<dbReference type="PANTHER" id="PTHR47959">
    <property type="entry name" value="ATP-DEPENDENT RNA HELICASE RHLE-RELATED"/>
    <property type="match status" value="1"/>
</dbReference>
<dbReference type="GO" id="GO:0016787">
    <property type="term" value="F:hydrolase activity"/>
    <property type="evidence" value="ECO:0007669"/>
    <property type="project" value="UniProtKB-KW"/>
</dbReference>
<dbReference type="PANTHER" id="PTHR47959:SF1">
    <property type="entry name" value="ATP-DEPENDENT RNA HELICASE DBPA"/>
    <property type="match status" value="1"/>
</dbReference>
<keyword evidence="3 8" id="KW-0347">Helicase</keyword>
<dbReference type="InterPro" id="IPR014001">
    <property type="entry name" value="Helicase_ATP-bd"/>
</dbReference>
<protein>
    <submittedName>
        <fullName evidence="8">Helicase</fullName>
    </submittedName>
</protein>
<dbReference type="InterPro" id="IPR012677">
    <property type="entry name" value="Nucleotide-bd_a/b_plait_sf"/>
</dbReference>
<dbReference type="SUPFAM" id="SSF52540">
    <property type="entry name" value="P-loop containing nucleoside triphosphate hydrolases"/>
    <property type="match status" value="1"/>
</dbReference>
<evidence type="ECO:0000256" key="2">
    <source>
        <dbReference type="ARBA" id="ARBA00022801"/>
    </source>
</evidence>
<dbReference type="InterPro" id="IPR005580">
    <property type="entry name" value="DbpA/CsdA_RNA-bd_dom"/>
</dbReference>
<dbReference type="SMART" id="SM00490">
    <property type="entry name" value="HELICc"/>
    <property type="match status" value="1"/>
</dbReference>
<gene>
    <name evidence="8" type="ORF">DC487_09000</name>
</gene>
<dbReference type="InterPro" id="IPR001650">
    <property type="entry name" value="Helicase_C-like"/>
</dbReference>
<comment type="caution">
    <text evidence="8">The sequence shown here is derived from an EMBL/GenBank/DDBJ whole genome shotgun (WGS) entry which is preliminary data.</text>
</comment>
<dbReference type="GO" id="GO:0005829">
    <property type="term" value="C:cytosol"/>
    <property type="evidence" value="ECO:0007669"/>
    <property type="project" value="TreeGrafter"/>
</dbReference>
<evidence type="ECO:0000313" key="8">
    <source>
        <dbReference type="EMBL" id="PVH25061.1"/>
    </source>
</evidence>
<dbReference type="RefSeq" id="WP_116775651.1">
    <property type="nucleotide sequence ID" value="NZ_QDKG01000003.1"/>
</dbReference>
<evidence type="ECO:0000256" key="4">
    <source>
        <dbReference type="ARBA" id="ARBA00022840"/>
    </source>
</evidence>
<dbReference type="Gene3D" id="3.30.70.330">
    <property type="match status" value="1"/>
</dbReference>
<keyword evidence="1" id="KW-0547">Nucleotide-binding</keyword>
<dbReference type="CDD" id="cd00268">
    <property type="entry name" value="DEADc"/>
    <property type="match status" value="1"/>
</dbReference>
<dbReference type="Proteomes" id="UP000245627">
    <property type="component" value="Unassembled WGS sequence"/>
</dbReference>
<dbReference type="InterPro" id="IPR044742">
    <property type="entry name" value="DEAD/DEAH_RhlB"/>
</dbReference>
<dbReference type="InterPro" id="IPR011545">
    <property type="entry name" value="DEAD/DEAH_box_helicase_dom"/>
</dbReference>
<feature type="domain" description="Helicase C-terminal" evidence="7">
    <location>
        <begin position="216"/>
        <end position="365"/>
    </location>
</feature>
<organism evidence="8 9">
    <name type="scientific">Sphingobacterium corticibacter</name>
    <dbReference type="NCBI Taxonomy" id="2171749"/>
    <lineage>
        <taxon>Bacteria</taxon>
        <taxon>Pseudomonadati</taxon>
        <taxon>Bacteroidota</taxon>
        <taxon>Sphingobacteriia</taxon>
        <taxon>Sphingobacteriales</taxon>
        <taxon>Sphingobacteriaceae</taxon>
        <taxon>Sphingobacterium</taxon>
    </lineage>
</organism>
<dbReference type="Pfam" id="PF00271">
    <property type="entry name" value="Helicase_C"/>
    <property type="match status" value="1"/>
</dbReference>
<keyword evidence="4" id="KW-0067">ATP-binding</keyword>
<dbReference type="Gene3D" id="3.40.50.300">
    <property type="entry name" value="P-loop containing nucleotide triphosphate hydrolases"/>
    <property type="match status" value="2"/>
</dbReference>
<evidence type="ECO:0000313" key="9">
    <source>
        <dbReference type="Proteomes" id="UP000245627"/>
    </source>
</evidence>
<keyword evidence="2" id="KW-0378">Hydrolase</keyword>
<dbReference type="EMBL" id="QDKG01000003">
    <property type="protein sequence ID" value="PVH25061.1"/>
    <property type="molecule type" value="Genomic_DNA"/>
</dbReference>
<dbReference type="AlphaFoldDB" id="A0A2T8HI02"/>
<dbReference type="InterPro" id="IPR027417">
    <property type="entry name" value="P-loop_NTPase"/>
</dbReference>
<feature type="domain" description="Helicase ATP-binding" evidence="6">
    <location>
        <begin position="23"/>
        <end position="191"/>
    </location>
</feature>
<dbReference type="GO" id="GO:0005524">
    <property type="term" value="F:ATP binding"/>
    <property type="evidence" value="ECO:0007669"/>
    <property type="project" value="UniProtKB-KW"/>
</dbReference>
<proteinExistence type="inferred from homology"/>
<dbReference type="SMART" id="SM00487">
    <property type="entry name" value="DEXDc"/>
    <property type="match status" value="1"/>
</dbReference>
<dbReference type="OrthoDB" id="9762011at2"/>
<reference evidence="8 9" key="1">
    <citation type="submission" date="2018-04" db="EMBL/GenBank/DDBJ databases">
        <title>Sphingobacterium cortibacter sp. nov.</title>
        <authorList>
            <person name="Li Y."/>
        </authorList>
    </citation>
    <scope>NUCLEOTIDE SEQUENCE [LARGE SCALE GENOMIC DNA]</scope>
    <source>
        <strain evidence="8 9">2c-3</strain>
    </source>
</reference>
<keyword evidence="9" id="KW-1185">Reference proteome</keyword>
<dbReference type="Pfam" id="PF03880">
    <property type="entry name" value="DbpA"/>
    <property type="match status" value="1"/>
</dbReference>
<evidence type="ECO:0000256" key="1">
    <source>
        <dbReference type="ARBA" id="ARBA00022741"/>
    </source>
</evidence>